<dbReference type="Proteomes" id="UP000198287">
    <property type="component" value="Unassembled WGS sequence"/>
</dbReference>
<keyword evidence="4" id="KW-1185">Reference proteome</keyword>
<dbReference type="EMBL" id="LNIX01000002">
    <property type="protein sequence ID" value="OXA60658.1"/>
    <property type="molecule type" value="Genomic_DNA"/>
</dbReference>
<comment type="caution">
    <text evidence="3">The sequence shown here is derived from an EMBL/GenBank/DDBJ whole genome shotgun (WGS) entry which is preliminary data.</text>
</comment>
<feature type="chain" id="PRO_5012149608" evidence="2">
    <location>
        <begin position="26"/>
        <end position="122"/>
    </location>
</feature>
<proteinExistence type="predicted"/>
<organism evidence="3 4">
    <name type="scientific">Folsomia candida</name>
    <name type="common">Springtail</name>
    <dbReference type="NCBI Taxonomy" id="158441"/>
    <lineage>
        <taxon>Eukaryota</taxon>
        <taxon>Metazoa</taxon>
        <taxon>Ecdysozoa</taxon>
        <taxon>Arthropoda</taxon>
        <taxon>Hexapoda</taxon>
        <taxon>Collembola</taxon>
        <taxon>Entomobryomorpha</taxon>
        <taxon>Isotomoidea</taxon>
        <taxon>Isotomidae</taxon>
        <taxon>Proisotominae</taxon>
        <taxon>Folsomia</taxon>
    </lineage>
</organism>
<evidence type="ECO:0000256" key="2">
    <source>
        <dbReference type="SAM" id="SignalP"/>
    </source>
</evidence>
<evidence type="ECO:0000313" key="4">
    <source>
        <dbReference type="Proteomes" id="UP000198287"/>
    </source>
</evidence>
<evidence type="ECO:0000256" key="1">
    <source>
        <dbReference type="SAM" id="MobiDB-lite"/>
    </source>
</evidence>
<feature type="region of interest" description="Disordered" evidence="1">
    <location>
        <begin position="27"/>
        <end position="74"/>
    </location>
</feature>
<reference evidence="3 4" key="1">
    <citation type="submission" date="2015-12" db="EMBL/GenBank/DDBJ databases">
        <title>The genome of Folsomia candida.</title>
        <authorList>
            <person name="Faddeeva A."/>
            <person name="Derks M.F."/>
            <person name="Anvar Y."/>
            <person name="Smit S."/>
            <person name="Van Straalen N."/>
            <person name="Roelofs D."/>
        </authorList>
    </citation>
    <scope>NUCLEOTIDE SEQUENCE [LARGE SCALE GENOMIC DNA]</scope>
    <source>
        <strain evidence="3 4">VU population</strain>
        <tissue evidence="3">Whole body</tissue>
    </source>
</reference>
<dbReference type="AlphaFoldDB" id="A0A226ETW7"/>
<protein>
    <submittedName>
        <fullName evidence="3">Uncharacterized protein</fullName>
    </submittedName>
</protein>
<feature type="compositionally biased region" description="Low complexity" evidence="1">
    <location>
        <begin position="29"/>
        <end position="39"/>
    </location>
</feature>
<name>A0A226ETW7_FOLCA</name>
<keyword evidence="2" id="KW-0732">Signal</keyword>
<feature type="signal peptide" evidence="2">
    <location>
        <begin position="1"/>
        <end position="25"/>
    </location>
</feature>
<evidence type="ECO:0000313" key="3">
    <source>
        <dbReference type="EMBL" id="OXA60658.1"/>
    </source>
</evidence>
<feature type="compositionally biased region" description="Basic residues" evidence="1">
    <location>
        <begin position="40"/>
        <end position="55"/>
    </location>
</feature>
<sequence>MKFVLLAALVAFVCYVSILDPVAEGQAVTTKATTTTPAPKKNKTCHGKWHKKRPTRGIGGSINSAAPASGGGGPGAMVAAAVKSGEAVADAATAAGKKIQKAVGDGIKSMIPKKSGKKSAHN</sequence>
<accession>A0A226ETW7</accession>
<gene>
    <name evidence="3" type="ORF">Fcan01_04232</name>
</gene>